<dbReference type="Proteomes" id="UP000327000">
    <property type="component" value="Unassembled WGS sequence"/>
</dbReference>
<evidence type="ECO:0000313" key="2">
    <source>
        <dbReference type="EMBL" id="KAB7846396.1"/>
    </source>
</evidence>
<feature type="domain" description="HTH cro/C1-type" evidence="1">
    <location>
        <begin position="61"/>
        <end position="115"/>
    </location>
</feature>
<organism evidence="2 3">
    <name type="scientific">Streptomyces mobaraensis</name>
    <name type="common">Streptoverticillium mobaraense</name>
    <dbReference type="NCBI Taxonomy" id="35621"/>
    <lineage>
        <taxon>Bacteria</taxon>
        <taxon>Bacillati</taxon>
        <taxon>Actinomycetota</taxon>
        <taxon>Actinomycetes</taxon>
        <taxon>Kitasatosporales</taxon>
        <taxon>Streptomycetaceae</taxon>
        <taxon>Streptomyces</taxon>
    </lineage>
</organism>
<dbReference type="SUPFAM" id="SSF47413">
    <property type="entry name" value="lambda repressor-like DNA-binding domains"/>
    <property type="match status" value="1"/>
</dbReference>
<evidence type="ECO:0000259" key="1">
    <source>
        <dbReference type="PROSITE" id="PS50943"/>
    </source>
</evidence>
<name>A0A5N5W8W3_STRMB</name>
<dbReference type="Gene3D" id="1.10.260.40">
    <property type="entry name" value="lambda repressor-like DNA-binding domains"/>
    <property type="match status" value="1"/>
</dbReference>
<dbReference type="Pfam" id="PF13560">
    <property type="entry name" value="HTH_31"/>
    <property type="match status" value="1"/>
</dbReference>
<sequence length="312" mass="34819">MGGNLSVFTVRASRVALRLRLEQAGGLDVVDRPPILGADVHTDEGQDDGPDTPLKHFGEEVRIERERLGIRRDELGRAAHCGYSLVAKIESGERVPPPQFAEACDRVFPHSHGRYTRLWKLVLKCAFPPSFRKYVEQEEIATVIRRFNCYLVPGLVQTEGYARAVMATGRARNQEDLVTARMARQRILERAHPPQLWIILDEAALRRVYGGPEVMRGQLERLLTLADTVPHVVQVYPQSADHFHGVVSPFGLLSFDEGADVAHVEGLLGGRLTAERHEVAVAQEAFSMLMAKALSPLDSSRLIESVLKECYQ</sequence>
<reference evidence="2 3" key="1">
    <citation type="journal article" date="2019" name="Microb. Cell Fact.">
        <title>Exploring novel herbicidin analogues by transcriptional regulator overexpression and MS/MS molecular networking.</title>
        <authorList>
            <person name="Shi Y."/>
            <person name="Gu R."/>
            <person name="Li Y."/>
            <person name="Wang X."/>
            <person name="Ren W."/>
            <person name="Li X."/>
            <person name="Wang L."/>
            <person name="Xie Y."/>
            <person name="Hong B."/>
        </authorList>
    </citation>
    <scope>NUCLEOTIDE SEQUENCE [LARGE SCALE GENOMIC DNA]</scope>
    <source>
        <strain evidence="2 3">US-43</strain>
    </source>
</reference>
<comment type="caution">
    <text evidence="2">The sequence shown here is derived from an EMBL/GenBank/DDBJ whole genome shotgun (WGS) entry which is preliminary data.</text>
</comment>
<dbReference type="SMART" id="SM00530">
    <property type="entry name" value="HTH_XRE"/>
    <property type="match status" value="1"/>
</dbReference>
<keyword evidence="3" id="KW-1185">Reference proteome</keyword>
<dbReference type="InterPro" id="IPR043917">
    <property type="entry name" value="DUF5753"/>
</dbReference>
<gene>
    <name evidence="2" type="ORF">FRZ00_12865</name>
</gene>
<dbReference type="Pfam" id="PF19054">
    <property type="entry name" value="DUF5753"/>
    <property type="match status" value="1"/>
</dbReference>
<evidence type="ECO:0000313" key="3">
    <source>
        <dbReference type="Proteomes" id="UP000327000"/>
    </source>
</evidence>
<dbReference type="CDD" id="cd00093">
    <property type="entry name" value="HTH_XRE"/>
    <property type="match status" value="1"/>
</dbReference>
<dbReference type="InterPro" id="IPR010982">
    <property type="entry name" value="Lambda_DNA-bd_dom_sf"/>
</dbReference>
<dbReference type="PROSITE" id="PS50943">
    <property type="entry name" value="HTH_CROC1"/>
    <property type="match status" value="1"/>
</dbReference>
<dbReference type="OrthoDB" id="2897536at2"/>
<dbReference type="InterPro" id="IPR001387">
    <property type="entry name" value="Cro/C1-type_HTH"/>
</dbReference>
<dbReference type="AlphaFoldDB" id="A0A5N5W8W3"/>
<accession>A0A5N5W8W3</accession>
<dbReference type="EMBL" id="VOKX01000022">
    <property type="protein sequence ID" value="KAB7846396.1"/>
    <property type="molecule type" value="Genomic_DNA"/>
</dbReference>
<proteinExistence type="predicted"/>
<dbReference type="GO" id="GO:0003677">
    <property type="term" value="F:DNA binding"/>
    <property type="evidence" value="ECO:0007669"/>
    <property type="project" value="InterPro"/>
</dbReference>
<protein>
    <submittedName>
        <fullName evidence="2">Helix-turn-helix domain-containing protein</fullName>
    </submittedName>
</protein>